<protein>
    <submittedName>
        <fullName evidence="1">Uncharacterized protein</fullName>
    </submittedName>
</protein>
<name>G3NCN9_GASAC</name>
<dbReference type="Bgee" id="ENSGACG00000002373">
    <property type="expression patterns" value="Expressed in intestinal epithelial cell and 13 other cell types or tissues"/>
</dbReference>
<reference evidence="1" key="2">
    <citation type="submission" date="2024-04" db="UniProtKB">
        <authorList>
            <consortium name="Ensembl"/>
        </authorList>
    </citation>
    <scope>IDENTIFICATION</scope>
</reference>
<proteinExistence type="predicted"/>
<reference evidence="1" key="1">
    <citation type="submission" date="2006-01" db="EMBL/GenBank/DDBJ databases">
        <authorList>
            <person name="Lindblad-Toh K."/>
            <person name="Mauceli E."/>
            <person name="Grabherr M."/>
            <person name="Chang J.L."/>
            <person name="Lander E.S."/>
        </authorList>
    </citation>
    <scope>NUCLEOTIDE SEQUENCE [LARGE SCALE GENOMIC DNA]</scope>
</reference>
<sequence length="110" mass="13001">RQRTECKEGEVESLELNWRSWDIGRLVPPQTLKKKFTVCHIRGEKTLFNHIYKYIYIFLCIFINTRITQVITRPLPNSIETSIRHCESRVALNGVINVKQGWQGPARVRY</sequence>
<dbReference type="Ensembl" id="ENSGACT00000003100.1">
    <property type="protein sequence ID" value="ENSGACP00000003089.1"/>
    <property type="gene ID" value="ENSGACG00000002373.1"/>
</dbReference>
<dbReference type="AlphaFoldDB" id="G3NCN9"/>
<accession>G3NCN9</accession>
<evidence type="ECO:0000313" key="1">
    <source>
        <dbReference type="Ensembl" id="ENSGACP00000003089.1"/>
    </source>
</evidence>
<organism evidence="1">
    <name type="scientific">Gasterosteus aculeatus</name>
    <name type="common">Three-spined stickleback</name>
    <dbReference type="NCBI Taxonomy" id="69293"/>
    <lineage>
        <taxon>Eukaryota</taxon>
        <taxon>Metazoa</taxon>
        <taxon>Chordata</taxon>
        <taxon>Craniata</taxon>
        <taxon>Vertebrata</taxon>
        <taxon>Euteleostomi</taxon>
        <taxon>Actinopterygii</taxon>
        <taxon>Neopterygii</taxon>
        <taxon>Teleostei</taxon>
        <taxon>Neoteleostei</taxon>
        <taxon>Acanthomorphata</taxon>
        <taxon>Eupercaria</taxon>
        <taxon>Perciformes</taxon>
        <taxon>Cottioidei</taxon>
        <taxon>Gasterosteales</taxon>
        <taxon>Gasterosteidae</taxon>
        <taxon>Gasterosteus</taxon>
    </lineage>
</organism>
<dbReference type="InParanoid" id="G3NCN9"/>